<keyword evidence="3" id="KW-1185">Reference proteome</keyword>
<dbReference type="HOGENOM" id="CLU_1562774_0_0_1"/>
<reference evidence="1" key="1">
    <citation type="submission" date="2012-08" db="EMBL/GenBank/DDBJ databases">
        <title>Genome analysis of Colletotrichum orbiculare and Colletotrichum fructicola.</title>
        <authorList>
            <person name="Gan P.H.P."/>
            <person name="Ikeda K."/>
            <person name="Irieda H."/>
            <person name="Narusaka M."/>
            <person name="O'Connell R.J."/>
            <person name="Narusaka Y."/>
            <person name="Takano Y."/>
            <person name="Kubo Y."/>
            <person name="Shirasu K."/>
        </authorList>
    </citation>
    <scope>NUCLEOTIDE SEQUENCE</scope>
    <source>
        <strain evidence="1">Nara gc5</strain>
    </source>
</reference>
<dbReference type="OrthoDB" id="360540at2759"/>
<dbReference type="AlphaFoldDB" id="L2G4R1"/>
<dbReference type="EMBL" id="KB020661">
    <property type="protein sequence ID" value="ELA33286.1"/>
    <property type="molecule type" value="Genomic_DNA"/>
</dbReference>
<sequence>MAPQLRFDSCVPDVYAEVKNPNFLVNLIEINSWGAHAGSGSLLFHWLDDADILNRMGSGPEPAVVIRLVEEGESPVLSRDEAYRIGRERIIEDELRCLRERGVEWILGDDAHAKFMELSLPAAYSRPTTRKHGLEMFRRKRAVDDRIGDGKRSAARDHPRFVQLKWASSQG</sequence>
<evidence type="ECO:0000313" key="3">
    <source>
        <dbReference type="Proteomes" id="UP000011096"/>
    </source>
</evidence>
<organism evidence="1">
    <name type="scientific">Colletotrichum fructicola (strain Nara gc5)</name>
    <name type="common">Anthracnose fungus</name>
    <name type="synonym">Colletotrichum gloeosporioides (strain Nara gc5)</name>
    <dbReference type="NCBI Taxonomy" id="1213859"/>
    <lineage>
        <taxon>Eukaryota</taxon>
        <taxon>Fungi</taxon>
        <taxon>Dikarya</taxon>
        <taxon>Ascomycota</taxon>
        <taxon>Pezizomycotina</taxon>
        <taxon>Sordariomycetes</taxon>
        <taxon>Hypocreomycetidae</taxon>
        <taxon>Glomerellales</taxon>
        <taxon>Glomerellaceae</taxon>
        <taxon>Colletotrichum</taxon>
        <taxon>Colletotrichum gloeosporioides species complex</taxon>
    </lineage>
</organism>
<evidence type="ECO:0000313" key="2">
    <source>
        <dbReference type="EMBL" id="KAF4485089.1"/>
    </source>
</evidence>
<evidence type="ECO:0008006" key="4">
    <source>
        <dbReference type="Google" id="ProtNLM"/>
    </source>
</evidence>
<dbReference type="Proteomes" id="UP000011096">
    <property type="component" value="Unassembled WGS sequence"/>
</dbReference>
<evidence type="ECO:0000313" key="1">
    <source>
        <dbReference type="EMBL" id="ELA33286.1"/>
    </source>
</evidence>
<reference evidence="2 3" key="3">
    <citation type="submission" date="2020-04" db="EMBL/GenBank/DDBJ databases">
        <title>Genome sequencing and assembly of multiple isolates from the Colletotrichum gloeosporioides species complex.</title>
        <authorList>
            <person name="Gan P."/>
            <person name="Shirasu K."/>
        </authorList>
    </citation>
    <scope>NUCLEOTIDE SEQUENCE [LARGE SCALE GENOMIC DNA]</scope>
    <source>
        <strain evidence="2 3">Nara gc5</strain>
    </source>
</reference>
<proteinExistence type="predicted"/>
<protein>
    <recommendedName>
        <fullName evidence="4">Cell division cycle protein 123</fullName>
    </recommendedName>
</protein>
<reference evidence="2 3" key="2">
    <citation type="submission" date="2012-08" db="EMBL/GenBank/DDBJ databases">
        <authorList>
            <person name="Gan P.H.P."/>
            <person name="Ikeda K."/>
            <person name="Irieda H."/>
            <person name="Narusaka M."/>
            <person name="O'Connell R.J."/>
            <person name="Narusaka Y."/>
            <person name="Takano Y."/>
            <person name="Kubo Y."/>
            <person name="Shirasu K."/>
        </authorList>
    </citation>
    <scope>NUCLEOTIDE SEQUENCE [LARGE SCALE GENOMIC DNA]</scope>
    <source>
        <strain evidence="2 3">Nara gc5</strain>
    </source>
</reference>
<dbReference type="EMBL" id="ANPB02000004">
    <property type="protein sequence ID" value="KAF4485089.1"/>
    <property type="molecule type" value="Genomic_DNA"/>
</dbReference>
<accession>L2G4R1</accession>
<gene>
    <name evidence="1" type="ORF">CGGC5_6848</name>
    <name evidence="2" type="ORF">CGGC5_v008368</name>
</gene>
<name>L2G4R1_COLFN</name>
<dbReference type="InParanoid" id="L2G4R1"/>